<keyword evidence="1" id="KW-0812">Transmembrane</keyword>
<evidence type="ECO:0000256" key="1">
    <source>
        <dbReference type="SAM" id="Phobius"/>
    </source>
</evidence>
<feature type="transmembrane region" description="Helical" evidence="1">
    <location>
        <begin position="175"/>
        <end position="194"/>
    </location>
</feature>
<dbReference type="RefSeq" id="WP_190327181.1">
    <property type="nucleotide sequence ID" value="NZ_CP061171.1"/>
</dbReference>
<feature type="transmembrane region" description="Helical" evidence="1">
    <location>
        <begin position="199"/>
        <end position="218"/>
    </location>
</feature>
<evidence type="ECO:0000313" key="2">
    <source>
        <dbReference type="EMBL" id="QNR84439.1"/>
    </source>
</evidence>
<feature type="transmembrane region" description="Helical" evidence="1">
    <location>
        <begin position="62"/>
        <end position="87"/>
    </location>
</feature>
<feature type="transmembrane region" description="Helical" evidence="1">
    <location>
        <begin position="21"/>
        <end position="42"/>
    </location>
</feature>
<dbReference type="Proteomes" id="UP000516439">
    <property type="component" value="Chromosome"/>
</dbReference>
<evidence type="ECO:0008006" key="4">
    <source>
        <dbReference type="Google" id="ProtNLM"/>
    </source>
</evidence>
<sequence>MNNTFNINRFGLLLKRQWLEFGKIYLMSLIVLTVIVVGFYLFNIPRFNQSNFVWNDNGHAQLAFRMPVFLSIGFLFLTIEASTYFSALGQKPKAIMELMTPASVTEKFFCAILFSVILSLVSYLLIFYIVDSIFLNYINELWKNQKALDYNTNKLTLVSFSSFYDDLTVDNRSKFLFAFPLFFSSIFLLGSVYFNRFHYVKTALSLTALFTLVIFLGFKTAKWLLEGKYNTGTNEGDFVFIILFVASILVTLFIWIITYVRLKEKEV</sequence>
<keyword evidence="1" id="KW-0472">Membrane</keyword>
<reference evidence="2 3" key="1">
    <citation type="submission" date="2020-09" db="EMBL/GenBank/DDBJ databases">
        <title>Pedobacter sp. SW-16 isolated from soil near Yeocheon.</title>
        <authorList>
            <person name="Im H.S."/>
            <person name="Joung Y."/>
            <person name="Lee S.-S."/>
        </authorList>
    </citation>
    <scope>NUCLEOTIDE SEQUENCE [LARGE SCALE GENOMIC DNA]</scope>
    <source>
        <strain evidence="2 3">SW-16</strain>
    </source>
</reference>
<name>A0ABX6TG12_9SPHI</name>
<keyword evidence="3" id="KW-1185">Reference proteome</keyword>
<protein>
    <recommendedName>
        <fullName evidence="4">ABC transporter permease</fullName>
    </recommendedName>
</protein>
<organism evidence="2 3">
    <name type="scientific">Pedobacter riviphilus</name>
    <dbReference type="NCBI Taxonomy" id="2766984"/>
    <lineage>
        <taxon>Bacteria</taxon>
        <taxon>Pseudomonadati</taxon>
        <taxon>Bacteroidota</taxon>
        <taxon>Sphingobacteriia</taxon>
        <taxon>Sphingobacteriales</taxon>
        <taxon>Sphingobacteriaceae</taxon>
        <taxon>Pedobacter</taxon>
    </lineage>
</organism>
<keyword evidence="1" id="KW-1133">Transmembrane helix</keyword>
<evidence type="ECO:0000313" key="3">
    <source>
        <dbReference type="Proteomes" id="UP000516439"/>
    </source>
</evidence>
<feature type="transmembrane region" description="Helical" evidence="1">
    <location>
        <begin position="238"/>
        <end position="260"/>
    </location>
</feature>
<accession>A0ABX6TG12</accession>
<proteinExistence type="predicted"/>
<dbReference type="EMBL" id="CP061171">
    <property type="protein sequence ID" value="QNR84439.1"/>
    <property type="molecule type" value="Genomic_DNA"/>
</dbReference>
<feature type="transmembrane region" description="Helical" evidence="1">
    <location>
        <begin position="108"/>
        <end position="130"/>
    </location>
</feature>
<gene>
    <name evidence="2" type="ORF">H9N25_21440</name>
</gene>